<dbReference type="Gene3D" id="3.30.420.10">
    <property type="entry name" value="Ribonuclease H-like superfamily/Ribonuclease H"/>
    <property type="match status" value="1"/>
</dbReference>
<dbReference type="GO" id="GO:0003676">
    <property type="term" value="F:nucleic acid binding"/>
    <property type="evidence" value="ECO:0007669"/>
    <property type="project" value="InterPro"/>
</dbReference>
<gene>
    <name evidence="3" type="ORF">RHIMIDRAFT_236250</name>
</gene>
<dbReference type="InterPro" id="IPR036397">
    <property type="entry name" value="RNaseH_sf"/>
</dbReference>
<dbReference type="Pfam" id="PF13358">
    <property type="entry name" value="DDE_3"/>
    <property type="match status" value="1"/>
</dbReference>
<dbReference type="STRING" id="1340429.A0A2G4SZS9"/>
<evidence type="ECO:0000259" key="2">
    <source>
        <dbReference type="Pfam" id="PF13358"/>
    </source>
</evidence>
<dbReference type="RefSeq" id="XP_023467976.1">
    <property type="nucleotide sequence ID" value="XM_023608511.1"/>
</dbReference>
<dbReference type="GeneID" id="35439501"/>
<keyword evidence="4" id="KW-1185">Reference proteome</keyword>
<feature type="coiled-coil region" evidence="1">
    <location>
        <begin position="138"/>
        <end position="172"/>
    </location>
</feature>
<feature type="domain" description="Tc1-like transposase DDE" evidence="2">
    <location>
        <begin position="4"/>
        <end position="59"/>
    </location>
</feature>
<accession>A0A2G4SZS9</accession>
<reference evidence="3 4" key="1">
    <citation type="journal article" date="2016" name="Proc. Natl. Acad. Sci. U.S.A.">
        <title>Lipid metabolic changes in an early divergent fungus govern the establishment of a mutualistic symbiosis with endobacteria.</title>
        <authorList>
            <person name="Lastovetsky O.A."/>
            <person name="Gaspar M.L."/>
            <person name="Mondo S.J."/>
            <person name="LaButti K.M."/>
            <person name="Sandor L."/>
            <person name="Grigoriev I.V."/>
            <person name="Henry S.A."/>
            <person name="Pawlowska T.E."/>
        </authorList>
    </citation>
    <scope>NUCLEOTIDE SEQUENCE [LARGE SCALE GENOMIC DNA]</scope>
    <source>
        <strain evidence="3 4">ATCC 52813</strain>
    </source>
</reference>
<dbReference type="Proteomes" id="UP000242254">
    <property type="component" value="Unassembled WGS sequence"/>
</dbReference>
<sequence>MDKHPHMRGNYVAMDNAPINTHENIKKYIEYRGYKCVYPPTYSPELNPIEQFWAVAKSKNTIVTNISGEDVTRKRVLCKRQLLAAQGDTLNLAIVNQQIHAEPTITALFTPIPTDLRPDEPTIIELVLTEDKSEFTWQTSLKRSIETLEVDLKQKKQEAHAIKKKIEILKKQL</sequence>
<dbReference type="EMBL" id="KZ303846">
    <property type="protein sequence ID" value="PHZ14268.1"/>
    <property type="molecule type" value="Genomic_DNA"/>
</dbReference>
<evidence type="ECO:0000256" key="1">
    <source>
        <dbReference type="SAM" id="Coils"/>
    </source>
</evidence>
<organism evidence="3 4">
    <name type="scientific">Rhizopus microsporus ATCC 52813</name>
    <dbReference type="NCBI Taxonomy" id="1340429"/>
    <lineage>
        <taxon>Eukaryota</taxon>
        <taxon>Fungi</taxon>
        <taxon>Fungi incertae sedis</taxon>
        <taxon>Mucoromycota</taxon>
        <taxon>Mucoromycotina</taxon>
        <taxon>Mucoromycetes</taxon>
        <taxon>Mucorales</taxon>
        <taxon>Mucorineae</taxon>
        <taxon>Rhizopodaceae</taxon>
        <taxon>Rhizopus</taxon>
    </lineage>
</organism>
<keyword evidence="1" id="KW-0175">Coiled coil</keyword>
<protein>
    <recommendedName>
        <fullName evidence="2">Tc1-like transposase DDE domain-containing protein</fullName>
    </recommendedName>
</protein>
<name>A0A2G4SZS9_RHIZD</name>
<proteinExistence type="predicted"/>
<dbReference type="AlphaFoldDB" id="A0A2G4SZS9"/>
<evidence type="ECO:0000313" key="3">
    <source>
        <dbReference type="EMBL" id="PHZ14268.1"/>
    </source>
</evidence>
<evidence type="ECO:0000313" key="4">
    <source>
        <dbReference type="Proteomes" id="UP000242254"/>
    </source>
</evidence>
<dbReference type="InterPro" id="IPR038717">
    <property type="entry name" value="Tc1-like_DDE_dom"/>
</dbReference>